<protein>
    <submittedName>
        <fullName evidence="1">Uncharacterized protein</fullName>
    </submittedName>
</protein>
<dbReference type="VEuPathDB" id="FungiDB:YALI1_F20010g"/>
<accession>A0A1D8NNH8</accession>
<dbReference type="Proteomes" id="UP000182444">
    <property type="component" value="Chromosome 1F"/>
</dbReference>
<gene>
    <name evidence="1" type="ORF">YALI1_F20010g</name>
</gene>
<dbReference type="AlphaFoldDB" id="A0A1D8NNH8"/>
<organism evidence="1 2">
    <name type="scientific">Yarrowia lipolytica</name>
    <name type="common">Candida lipolytica</name>
    <dbReference type="NCBI Taxonomy" id="4952"/>
    <lineage>
        <taxon>Eukaryota</taxon>
        <taxon>Fungi</taxon>
        <taxon>Dikarya</taxon>
        <taxon>Ascomycota</taxon>
        <taxon>Saccharomycotina</taxon>
        <taxon>Dipodascomycetes</taxon>
        <taxon>Dipodascales</taxon>
        <taxon>Dipodascales incertae sedis</taxon>
        <taxon>Yarrowia</taxon>
    </lineage>
</organism>
<dbReference type="VEuPathDB" id="FungiDB:YALI0_F14971g"/>
<evidence type="ECO:0000313" key="2">
    <source>
        <dbReference type="Proteomes" id="UP000182444"/>
    </source>
</evidence>
<sequence>MFGWSRDMISYFSTENPREVILAFLVATALFELFQLDFPPLEGRGIYYCSTQHSSSYSRVVSVLCQTKFGPTSYVYRVVLFSLKGDTRKSLQSAGCTLFPHVKVGGALTV</sequence>
<reference evidence="1 2" key="1">
    <citation type="journal article" date="2016" name="PLoS ONE">
        <title>Sequence Assembly of Yarrowia lipolytica Strain W29/CLIB89 Shows Transposable Element Diversity.</title>
        <authorList>
            <person name="Magnan C."/>
            <person name="Yu J."/>
            <person name="Chang I."/>
            <person name="Jahn E."/>
            <person name="Kanomata Y."/>
            <person name="Wu J."/>
            <person name="Zeller M."/>
            <person name="Oakes M."/>
            <person name="Baldi P."/>
            <person name="Sandmeyer S."/>
        </authorList>
    </citation>
    <scope>NUCLEOTIDE SEQUENCE [LARGE SCALE GENOMIC DNA]</scope>
    <source>
        <strain evidence="2">CLIB89(W29)</strain>
    </source>
</reference>
<evidence type="ECO:0000313" key="1">
    <source>
        <dbReference type="EMBL" id="AOW07200.1"/>
    </source>
</evidence>
<name>A0A1D8NNH8_YARLL</name>
<dbReference type="GeneID" id="94583979"/>
<dbReference type="EMBL" id="CP017558">
    <property type="protein sequence ID" value="AOW07200.1"/>
    <property type="molecule type" value="Genomic_DNA"/>
</dbReference>
<proteinExistence type="predicted"/>
<dbReference type="RefSeq" id="XP_068139500.1">
    <property type="nucleotide sequence ID" value="XM_068283399.1"/>
</dbReference>